<feature type="compositionally biased region" description="Low complexity" evidence="11">
    <location>
        <begin position="592"/>
        <end position="610"/>
    </location>
</feature>
<feature type="region of interest" description="Disordered" evidence="11">
    <location>
        <begin position="835"/>
        <end position="954"/>
    </location>
</feature>
<feature type="compositionally biased region" description="Basic and acidic residues" evidence="11">
    <location>
        <begin position="3085"/>
        <end position="3114"/>
    </location>
</feature>
<feature type="compositionally biased region" description="Polar residues" evidence="11">
    <location>
        <begin position="3762"/>
        <end position="3775"/>
    </location>
</feature>
<feature type="domain" description="Chromo" evidence="12">
    <location>
        <begin position="1687"/>
        <end position="1730"/>
    </location>
</feature>
<feature type="compositionally biased region" description="Polar residues" evidence="11">
    <location>
        <begin position="892"/>
        <end position="910"/>
    </location>
</feature>
<feature type="compositionally biased region" description="Polar residues" evidence="11">
    <location>
        <begin position="499"/>
        <end position="527"/>
    </location>
</feature>
<feature type="compositionally biased region" description="Low complexity" evidence="11">
    <location>
        <begin position="1401"/>
        <end position="1414"/>
    </location>
</feature>
<dbReference type="Proteomes" id="UP000192223">
    <property type="component" value="Unplaced"/>
</dbReference>
<feature type="compositionally biased region" description="Acidic residues" evidence="11">
    <location>
        <begin position="2382"/>
        <end position="2394"/>
    </location>
</feature>
<feature type="region of interest" description="Disordered" evidence="11">
    <location>
        <begin position="3746"/>
        <end position="3775"/>
    </location>
</feature>
<feature type="compositionally biased region" description="Basic residues" evidence="11">
    <location>
        <begin position="1273"/>
        <end position="1282"/>
    </location>
</feature>
<name>A0A1W4XKL6_AGRPL</name>
<feature type="compositionally biased region" description="Low complexity" evidence="11">
    <location>
        <begin position="4265"/>
        <end position="4279"/>
    </location>
</feature>
<feature type="compositionally biased region" description="Polar residues" evidence="11">
    <location>
        <begin position="726"/>
        <end position="773"/>
    </location>
</feature>
<evidence type="ECO:0000256" key="3">
    <source>
        <dbReference type="ARBA" id="ARBA00022741"/>
    </source>
</evidence>
<feature type="compositionally biased region" description="Polar residues" evidence="11">
    <location>
        <begin position="4027"/>
        <end position="4036"/>
    </location>
</feature>
<protein>
    <submittedName>
        <fullName evidence="16">Chromodomain-helicase-DNA-binding protein 7 isoform X1</fullName>
    </submittedName>
</protein>
<feature type="compositionally biased region" description="Low complexity" evidence="11">
    <location>
        <begin position="4040"/>
        <end position="4072"/>
    </location>
</feature>
<feature type="compositionally biased region" description="Basic and acidic residues" evidence="11">
    <location>
        <begin position="4185"/>
        <end position="4199"/>
    </location>
</feature>
<keyword evidence="2" id="KW-0677">Repeat</keyword>
<feature type="compositionally biased region" description="Polar residues" evidence="11">
    <location>
        <begin position="835"/>
        <end position="856"/>
    </location>
</feature>
<feature type="region of interest" description="Disordered" evidence="11">
    <location>
        <begin position="4171"/>
        <end position="4279"/>
    </location>
</feature>
<dbReference type="CDD" id="cd18793">
    <property type="entry name" value="SF2_C_SNF"/>
    <property type="match status" value="1"/>
</dbReference>
<evidence type="ECO:0000256" key="9">
    <source>
        <dbReference type="ARBA" id="ARBA00023163"/>
    </source>
</evidence>
<organism evidence="15 16">
    <name type="scientific">Agrilus planipennis</name>
    <name type="common">Emerald ash borer</name>
    <name type="synonym">Agrilus marcopoli</name>
    <dbReference type="NCBI Taxonomy" id="224129"/>
    <lineage>
        <taxon>Eukaryota</taxon>
        <taxon>Metazoa</taxon>
        <taxon>Ecdysozoa</taxon>
        <taxon>Arthropoda</taxon>
        <taxon>Hexapoda</taxon>
        <taxon>Insecta</taxon>
        <taxon>Pterygota</taxon>
        <taxon>Neoptera</taxon>
        <taxon>Endopterygota</taxon>
        <taxon>Coleoptera</taxon>
        <taxon>Polyphaga</taxon>
        <taxon>Elateriformia</taxon>
        <taxon>Buprestoidea</taxon>
        <taxon>Buprestidae</taxon>
        <taxon>Agrilinae</taxon>
        <taxon>Agrilus</taxon>
    </lineage>
</organism>
<dbReference type="Pfam" id="PF00385">
    <property type="entry name" value="Chromo"/>
    <property type="match status" value="1"/>
</dbReference>
<feature type="compositionally biased region" description="Low complexity" evidence="11">
    <location>
        <begin position="1479"/>
        <end position="1491"/>
    </location>
</feature>
<dbReference type="GO" id="GO:0003677">
    <property type="term" value="F:DNA binding"/>
    <property type="evidence" value="ECO:0007669"/>
    <property type="project" value="UniProtKB-KW"/>
</dbReference>
<dbReference type="Pfam" id="PF23078">
    <property type="entry name" value="HTH_CHD6-9"/>
    <property type="match status" value="1"/>
</dbReference>
<dbReference type="Gene3D" id="1.10.10.60">
    <property type="entry name" value="Homeodomain-like"/>
    <property type="match status" value="2"/>
</dbReference>
<feature type="compositionally biased region" description="Polar residues" evidence="11">
    <location>
        <begin position="1289"/>
        <end position="1300"/>
    </location>
</feature>
<keyword evidence="8" id="KW-0238">DNA-binding</keyword>
<feature type="compositionally biased region" description="Low complexity" evidence="11">
    <location>
        <begin position="4353"/>
        <end position="4362"/>
    </location>
</feature>
<evidence type="ECO:0000259" key="13">
    <source>
        <dbReference type="PROSITE" id="PS51192"/>
    </source>
</evidence>
<dbReference type="Gene3D" id="3.40.5.120">
    <property type="match status" value="1"/>
</dbReference>
<dbReference type="STRING" id="224129.A0A1W4XKL6"/>
<dbReference type="CDD" id="cd18668">
    <property type="entry name" value="CD1_tandem_CHD5-9_like"/>
    <property type="match status" value="1"/>
</dbReference>
<feature type="compositionally biased region" description="Polar residues" evidence="11">
    <location>
        <begin position="4378"/>
        <end position="4393"/>
    </location>
</feature>
<feature type="compositionally biased region" description="Polar residues" evidence="11">
    <location>
        <begin position="441"/>
        <end position="492"/>
    </location>
</feature>
<feature type="compositionally biased region" description="Polar residues" evidence="11">
    <location>
        <begin position="3338"/>
        <end position="3354"/>
    </location>
</feature>
<keyword evidence="4" id="KW-0378">Hydrolase</keyword>
<feature type="domain" description="Helicase C-terminal" evidence="14">
    <location>
        <begin position="2101"/>
        <end position="2257"/>
    </location>
</feature>
<feature type="compositionally biased region" description="Basic residues" evidence="11">
    <location>
        <begin position="1452"/>
        <end position="1463"/>
    </location>
</feature>
<feature type="compositionally biased region" description="Low complexity" evidence="11">
    <location>
        <begin position="912"/>
        <end position="933"/>
    </location>
</feature>
<dbReference type="PANTHER" id="PTHR46850">
    <property type="entry name" value="CHROMODOMAIN-HELICASE-DNA-BINDING PROTEIN 9"/>
    <property type="match status" value="1"/>
</dbReference>
<feature type="region of interest" description="Disordered" evidence="11">
    <location>
        <begin position="1548"/>
        <end position="1611"/>
    </location>
</feature>
<dbReference type="GO" id="GO:0005634">
    <property type="term" value="C:nucleus"/>
    <property type="evidence" value="ECO:0007669"/>
    <property type="project" value="UniProtKB-SubCell"/>
</dbReference>
<evidence type="ECO:0000256" key="8">
    <source>
        <dbReference type="ARBA" id="ARBA00023125"/>
    </source>
</evidence>
<feature type="compositionally biased region" description="Acidic residues" evidence="11">
    <location>
        <begin position="2677"/>
        <end position="2688"/>
    </location>
</feature>
<evidence type="ECO:0000256" key="11">
    <source>
        <dbReference type="SAM" id="MobiDB-lite"/>
    </source>
</evidence>
<dbReference type="PROSITE" id="PS51192">
    <property type="entry name" value="HELICASE_ATP_BIND_1"/>
    <property type="match status" value="1"/>
</dbReference>
<dbReference type="GeneID" id="108745018"/>
<feature type="compositionally biased region" description="Basic and acidic residues" evidence="11">
    <location>
        <begin position="1322"/>
        <end position="1331"/>
    </location>
</feature>
<dbReference type="InterPro" id="IPR049730">
    <property type="entry name" value="SNF2/RAD54-like_C"/>
</dbReference>
<keyword evidence="3" id="KW-0547">Nucleotide-binding</keyword>
<dbReference type="Gene3D" id="3.40.50.300">
    <property type="entry name" value="P-loop containing nucleotide triphosphate hydrolases"/>
    <property type="match status" value="1"/>
</dbReference>
<evidence type="ECO:0000313" key="16">
    <source>
        <dbReference type="RefSeq" id="XP_018336530.1"/>
    </source>
</evidence>
<dbReference type="InterPro" id="IPR014001">
    <property type="entry name" value="Helicase_ATP-bd"/>
</dbReference>
<feature type="region of interest" description="Disordered" evidence="11">
    <location>
        <begin position="2669"/>
        <end position="2742"/>
    </location>
</feature>
<feature type="region of interest" description="Disordered" evidence="11">
    <location>
        <begin position="2370"/>
        <end position="2400"/>
    </location>
</feature>
<dbReference type="FunFam" id="2.40.50.40:FF:000001">
    <property type="entry name" value="chromodomain-helicase-DNA-binding protein 8 isoform X4"/>
    <property type="match status" value="1"/>
</dbReference>
<feature type="compositionally biased region" description="Polar residues" evidence="11">
    <location>
        <begin position="570"/>
        <end position="588"/>
    </location>
</feature>
<dbReference type="CDD" id="cd18663">
    <property type="entry name" value="CD2_tandem_CHD5-9_like"/>
    <property type="match status" value="1"/>
</dbReference>
<dbReference type="RefSeq" id="XP_018336530.1">
    <property type="nucleotide sequence ID" value="XM_018481028.1"/>
</dbReference>
<feature type="region of interest" description="Disordered" evidence="11">
    <location>
        <begin position="1209"/>
        <end position="1532"/>
    </location>
</feature>
<feature type="compositionally biased region" description="Low complexity" evidence="11">
    <location>
        <begin position="2705"/>
        <end position="2719"/>
    </location>
</feature>
<feature type="compositionally biased region" description="Gly residues" evidence="11">
    <location>
        <begin position="3961"/>
        <end position="3973"/>
    </location>
</feature>
<dbReference type="OrthoDB" id="5857104at2759"/>
<dbReference type="PROSITE" id="PS50013">
    <property type="entry name" value="CHROMO_2"/>
    <property type="match status" value="1"/>
</dbReference>
<feature type="compositionally biased region" description="Polar residues" evidence="11">
    <location>
        <begin position="795"/>
        <end position="804"/>
    </location>
</feature>
<dbReference type="Gene3D" id="3.40.50.10810">
    <property type="entry name" value="Tandem AAA-ATPase domain"/>
    <property type="match status" value="1"/>
</dbReference>
<feature type="compositionally biased region" description="Basic and acidic residues" evidence="11">
    <location>
        <begin position="4225"/>
        <end position="4260"/>
    </location>
</feature>
<feature type="region of interest" description="Disordered" evidence="11">
    <location>
        <begin position="441"/>
        <end position="656"/>
    </location>
</feature>
<dbReference type="SUPFAM" id="SSF52540">
    <property type="entry name" value="P-loop containing nucleoside triphosphate hydrolases"/>
    <property type="match status" value="2"/>
</dbReference>
<feature type="compositionally biased region" description="Low complexity" evidence="11">
    <location>
        <begin position="406"/>
        <end position="415"/>
    </location>
</feature>
<feature type="region of interest" description="Disordered" evidence="11">
    <location>
        <begin position="3921"/>
        <end position="3973"/>
    </location>
</feature>
<feature type="compositionally biased region" description="Low complexity" evidence="11">
    <location>
        <begin position="859"/>
        <end position="891"/>
    </location>
</feature>
<evidence type="ECO:0000256" key="2">
    <source>
        <dbReference type="ARBA" id="ARBA00022737"/>
    </source>
</evidence>
<dbReference type="GO" id="GO:0016887">
    <property type="term" value="F:ATP hydrolysis activity"/>
    <property type="evidence" value="ECO:0007669"/>
    <property type="project" value="UniProtKB-ARBA"/>
</dbReference>
<keyword evidence="15" id="KW-1185">Reference proteome</keyword>
<feature type="compositionally biased region" description="Low complexity" evidence="11">
    <location>
        <begin position="349"/>
        <end position="363"/>
    </location>
</feature>
<dbReference type="InterPro" id="IPR051493">
    <property type="entry name" value="CHD"/>
</dbReference>
<evidence type="ECO:0000259" key="12">
    <source>
        <dbReference type="PROSITE" id="PS50013"/>
    </source>
</evidence>
<dbReference type="GO" id="GO:0140658">
    <property type="term" value="F:ATP-dependent chromatin remodeler activity"/>
    <property type="evidence" value="ECO:0007669"/>
    <property type="project" value="UniProtKB-ARBA"/>
</dbReference>
<feature type="compositionally biased region" description="Low complexity" evidence="11">
    <location>
        <begin position="3570"/>
        <end position="3580"/>
    </location>
</feature>
<feature type="compositionally biased region" description="Basic residues" evidence="11">
    <location>
        <begin position="1145"/>
        <end position="1158"/>
    </location>
</feature>
<dbReference type="GO" id="GO:0005524">
    <property type="term" value="F:ATP binding"/>
    <property type="evidence" value="ECO:0007669"/>
    <property type="project" value="UniProtKB-KW"/>
</dbReference>
<evidence type="ECO:0000256" key="10">
    <source>
        <dbReference type="ARBA" id="ARBA00023242"/>
    </source>
</evidence>
<dbReference type="PANTHER" id="PTHR46850:SF1">
    <property type="entry name" value="CHROMODOMAIN-HELICASE-DNA-BINDING PROTEIN 9"/>
    <property type="match status" value="1"/>
</dbReference>
<feature type="compositionally biased region" description="Polar residues" evidence="11">
    <location>
        <begin position="31"/>
        <end position="52"/>
    </location>
</feature>
<reference evidence="16" key="1">
    <citation type="submission" date="2025-08" db="UniProtKB">
        <authorList>
            <consortium name="RefSeq"/>
        </authorList>
    </citation>
    <scope>IDENTIFICATION</scope>
    <source>
        <tissue evidence="16">Entire body</tissue>
    </source>
</reference>
<feature type="compositionally biased region" description="Basic residues" evidence="11">
    <location>
        <begin position="1391"/>
        <end position="1400"/>
    </location>
</feature>
<comment type="subcellular location">
    <subcellularLocation>
        <location evidence="1">Nucleus</location>
    </subcellularLocation>
</comment>
<feature type="region of interest" description="Disordered" evidence="11">
    <location>
        <begin position="1"/>
        <end position="52"/>
    </location>
</feature>
<feature type="compositionally biased region" description="Polar residues" evidence="11">
    <location>
        <begin position="3546"/>
        <end position="3569"/>
    </location>
</feature>
<feature type="compositionally biased region" description="Basic and acidic residues" evidence="11">
    <location>
        <begin position="2726"/>
        <end position="2738"/>
    </location>
</feature>
<keyword evidence="10" id="KW-0539">Nucleus</keyword>
<feature type="compositionally biased region" description="Polar residues" evidence="11">
    <location>
        <begin position="389"/>
        <end position="399"/>
    </location>
</feature>
<dbReference type="Pfam" id="PF00271">
    <property type="entry name" value="Helicase_C"/>
    <property type="match status" value="1"/>
</dbReference>
<dbReference type="CDD" id="cd17995">
    <property type="entry name" value="DEXHc_CHD6_7_8_9"/>
    <property type="match status" value="1"/>
</dbReference>
<feature type="compositionally biased region" description="Basic and acidic residues" evidence="11">
    <location>
        <begin position="1591"/>
        <end position="1611"/>
    </location>
</feature>
<feature type="region of interest" description="Disordered" evidence="11">
    <location>
        <begin position="2520"/>
        <end position="2539"/>
    </location>
</feature>
<evidence type="ECO:0000313" key="15">
    <source>
        <dbReference type="Proteomes" id="UP000192223"/>
    </source>
</evidence>
<dbReference type="CTD" id="33185"/>
<evidence type="ECO:0000256" key="7">
    <source>
        <dbReference type="ARBA" id="ARBA00023015"/>
    </source>
</evidence>
<dbReference type="InterPro" id="IPR037259">
    <property type="entry name" value="BRK_sf"/>
</dbReference>
<feature type="region of interest" description="Disordered" evidence="11">
    <location>
        <begin position="3515"/>
        <end position="3580"/>
    </location>
</feature>
<dbReference type="Gene3D" id="2.40.50.40">
    <property type="match status" value="2"/>
</dbReference>
<evidence type="ECO:0000259" key="14">
    <source>
        <dbReference type="PROSITE" id="PS51194"/>
    </source>
</evidence>
<feature type="compositionally biased region" description="Low complexity" evidence="11">
    <location>
        <begin position="3523"/>
        <end position="3541"/>
    </location>
</feature>
<dbReference type="GO" id="GO:0034728">
    <property type="term" value="P:nucleosome organization"/>
    <property type="evidence" value="ECO:0007669"/>
    <property type="project" value="UniProtKB-ARBA"/>
</dbReference>
<dbReference type="InterPro" id="IPR038718">
    <property type="entry name" value="SNF2-like_sf"/>
</dbReference>
<dbReference type="InterPro" id="IPR006576">
    <property type="entry name" value="BRK_domain"/>
</dbReference>
<dbReference type="InterPro" id="IPR023780">
    <property type="entry name" value="Chromo_domain"/>
</dbReference>
<dbReference type="InterPro" id="IPR027417">
    <property type="entry name" value="P-loop_NTPase"/>
</dbReference>
<feature type="compositionally biased region" description="Basic and acidic residues" evidence="11">
    <location>
        <begin position="1464"/>
        <end position="1475"/>
    </location>
</feature>
<dbReference type="InterPro" id="IPR000330">
    <property type="entry name" value="SNF2_N"/>
</dbReference>
<keyword evidence="7" id="KW-0805">Transcription regulation</keyword>
<keyword evidence="5" id="KW-0067">ATP-binding</keyword>
<evidence type="ECO:0000256" key="4">
    <source>
        <dbReference type="ARBA" id="ARBA00022801"/>
    </source>
</evidence>
<dbReference type="SUPFAM" id="SSF54160">
    <property type="entry name" value="Chromo domain-like"/>
    <property type="match status" value="2"/>
</dbReference>
<feature type="region of interest" description="Disordered" evidence="11">
    <location>
        <begin position="4027"/>
        <end position="4082"/>
    </location>
</feature>
<dbReference type="SMART" id="SM00592">
    <property type="entry name" value="BRK"/>
    <property type="match status" value="1"/>
</dbReference>
<feature type="region of interest" description="Disordered" evidence="11">
    <location>
        <begin position="88"/>
        <end position="114"/>
    </location>
</feature>
<feature type="compositionally biased region" description="Polar residues" evidence="11">
    <location>
        <begin position="611"/>
        <end position="629"/>
    </location>
</feature>
<feature type="region of interest" description="Disordered" evidence="11">
    <location>
        <begin position="1126"/>
        <end position="1196"/>
    </location>
</feature>
<dbReference type="Pfam" id="PF00176">
    <property type="entry name" value="SNF2-rel_dom"/>
    <property type="match status" value="1"/>
</dbReference>
<dbReference type="SMART" id="SM00487">
    <property type="entry name" value="DEXDc"/>
    <property type="match status" value="1"/>
</dbReference>
<proteinExistence type="predicted"/>
<feature type="compositionally biased region" description="Low complexity" evidence="11">
    <location>
        <begin position="774"/>
        <end position="784"/>
    </location>
</feature>
<dbReference type="InterPro" id="IPR016197">
    <property type="entry name" value="Chromo-like_dom_sf"/>
</dbReference>
<feature type="compositionally biased region" description="Basic and acidic residues" evidence="11">
    <location>
        <begin position="3934"/>
        <end position="3943"/>
    </location>
</feature>
<feature type="compositionally biased region" description="Basic and acidic residues" evidence="11">
    <location>
        <begin position="1242"/>
        <end position="1272"/>
    </location>
</feature>
<feature type="compositionally biased region" description="Basic residues" evidence="11">
    <location>
        <begin position="1231"/>
        <end position="1241"/>
    </location>
</feature>
<evidence type="ECO:0000256" key="1">
    <source>
        <dbReference type="ARBA" id="ARBA00004123"/>
    </source>
</evidence>
<feature type="compositionally biased region" description="Polar residues" evidence="11">
    <location>
        <begin position="543"/>
        <end position="564"/>
    </location>
</feature>
<feature type="compositionally biased region" description="Pro residues" evidence="11">
    <location>
        <begin position="364"/>
        <end position="375"/>
    </location>
</feature>
<dbReference type="SMART" id="SM00298">
    <property type="entry name" value="CHROMO"/>
    <property type="match status" value="2"/>
</dbReference>
<evidence type="ECO:0000256" key="6">
    <source>
        <dbReference type="ARBA" id="ARBA00022853"/>
    </source>
</evidence>
<feature type="region of interest" description="Disordered" evidence="11">
    <location>
        <begin position="256"/>
        <end position="423"/>
    </location>
</feature>
<dbReference type="FunCoup" id="A0A1W4XKL6">
    <property type="interactions" value="1480"/>
</dbReference>
<dbReference type="FunFam" id="3.40.50.10810:FF:000003">
    <property type="entry name" value="chromodomain-helicase-DNA-binding protein 8 isoform X4"/>
    <property type="match status" value="1"/>
</dbReference>
<gene>
    <name evidence="16" type="primary">LOC108745018</name>
</gene>
<feature type="region of interest" description="Disordered" evidence="11">
    <location>
        <begin position="4295"/>
        <end position="4415"/>
    </location>
</feature>
<dbReference type="SUPFAM" id="SSF160481">
    <property type="entry name" value="BRK domain-like"/>
    <property type="match status" value="1"/>
</dbReference>
<keyword evidence="9" id="KW-0804">Transcription</keyword>
<dbReference type="GO" id="GO:0000791">
    <property type="term" value="C:euchromatin"/>
    <property type="evidence" value="ECO:0007669"/>
    <property type="project" value="UniProtKB-ARBA"/>
</dbReference>
<feature type="region of interest" description="Disordered" evidence="11">
    <location>
        <begin position="3338"/>
        <end position="3381"/>
    </location>
</feature>
<dbReference type="KEGG" id="apln:108745018"/>
<feature type="compositionally biased region" description="Low complexity" evidence="11">
    <location>
        <begin position="635"/>
        <end position="656"/>
    </location>
</feature>
<feature type="compositionally biased region" description="Polar residues" evidence="11">
    <location>
        <begin position="686"/>
        <end position="708"/>
    </location>
</feature>
<keyword evidence="6" id="KW-0156">Chromatin regulator</keyword>
<feature type="compositionally biased region" description="Polar residues" evidence="11">
    <location>
        <begin position="4314"/>
        <end position="4325"/>
    </location>
</feature>
<feature type="compositionally biased region" description="Polar residues" evidence="11">
    <location>
        <begin position="1514"/>
        <end position="1530"/>
    </location>
</feature>
<feature type="compositionally biased region" description="Polar residues" evidence="11">
    <location>
        <begin position="3365"/>
        <end position="3381"/>
    </location>
</feature>
<feature type="compositionally biased region" description="Polar residues" evidence="11">
    <location>
        <begin position="284"/>
        <end position="331"/>
    </location>
</feature>
<dbReference type="FunFam" id="3.40.50.300:FF:000015">
    <property type="entry name" value="chromodomain-helicase-DNA-binding protein 9 isoform X1"/>
    <property type="match status" value="1"/>
</dbReference>
<feature type="compositionally biased region" description="Basic and acidic residues" evidence="11">
    <location>
        <begin position="3121"/>
        <end position="3160"/>
    </location>
</feature>
<feature type="compositionally biased region" description="Basic residues" evidence="11">
    <location>
        <begin position="2526"/>
        <end position="2536"/>
    </location>
</feature>
<feature type="compositionally biased region" description="Low complexity" evidence="11">
    <location>
        <begin position="709"/>
        <end position="725"/>
    </location>
</feature>
<feature type="domain" description="Helicase ATP-binding" evidence="13">
    <location>
        <begin position="1788"/>
        <end position="1962"/>
    </location>
</feature>
<dbReference type="InParanoid" id="A0A1W4XKL6"/>
<sequence>MDSYDLFGEDGAGMLEGLPELGSGDHFEPTVTASRDANSSFPQQQQQPLYSTHQENPLQKLASFGASDFSHMDPNVQNMYPQGYGTDRPMGPPGGTYPHQRQIPRPPVPQAGSTQYPYQPDNMYSMPDHQLGMGDSAAMQTGWGQHSGYPAMHRYSQMGGYRQQTMGYGHQQDQKQQFPATQHPMMQQPHQSGYPMQQRHTPHYPTQASTYPGTATQGYGGYMHQRMPHHHQYSQTHHQLDMGTSQSQQYTHMGHGQALGTHTTSHTAPTPGHIPPTHPANQVHAPTNQQSTAQNHMTHPTSMGYGQTPHQPMQPTLQRSMEAPQTNQQQYAPKHATGNLGNASPQYRAPFPQLSPQLSSPRPQMSPRPPAPQMSPRPVMSPAKPNLSPHPQMQQQTLSPRPPATITPISTTASPTPMPPYSQQSTLQALELMVMPNVSSNSTEYPPYQSRSSIGLPSGSHPSSANMRNPMTDQWTPHQQRTPHIPNMSSGLNLMDAIPTSQGLPPTQNLPHSNTLPTSLQQNTQNLGVGFGGEEPRTENIPKHTSVSDSSIPIATTPAASTKNELAAQSPASSNGLDKPSSTTNNMEMNAPSVSQSSSHPSTPVPSSTTDDNIPLNQETSLPPNTESIKSMEDNSNSNSSNLVQATHHSSTTNSFTDFSSVSSITSYTNQKSHHVKTNMDDLMPSYNQDCPISKDSTTPKLQNSPAPQSQSHLTSISSPQSQSSLNVPTSSPYGSLHSTATSQNLNMMSHGLSSNQIDPGHTNQYSVGHFTQSSNTISSNSMSPGIQNLHPGLQQMQNQQIPHSLSSTPTSISSSQSITSIDQMISKSQSNLVNNAATPGHQQLTSTSQNSVTPPIQTPQSINNQSQISSGQIQPSQPQQSTEQQLNQSSHASLTQVSSGQLPHTQMAPNQIPSGQTQPTQQIQPPQPSTGQVPPDQSQSGQIIAGQLPPVPGPIAQTNQTPVTGPIHSNQNSSLQTANISHHPNLTSMAHAQTPTMYDQNSSMIGPNGLPLSTSRGLTSGMPPHVMPLNHAGLPMGLSNSPNVVSSMGPGHTILPNQDMGYQPPISHHQERAALQQQLQELYCMPPASENQDKIAHLQERLSILAQHEATDQCNGGPQCVLQSPLFTSPMIDSPQVTSTTGRGRSKGTPRTKKPRQKKSDKEVPPVQTIPRSGTPPINNMVMHQPPQTPLPVSEDCVTAGAGLTISNNEINDLGADPITDENDFESQKKIKGTKKREPKKTKEPKEPKKPKEPKTPKEKKKKEPKEPKDSKTKRKYIRKKKSDDDTGSATEESFNKSLDSGGEENLPMPSDVFEPSEPNKSAEEKKESVEVGDNLPESTEDTECMQADSSQTLTENALDENVESESKKDEYNFEDQSSSNEAEIEKFKRIPKRSRPTVKKVVSSKARSSRNSNRSRKRKGQMQLMDSDGEEDLAATPPPSPPDDPESATHKRRSARNTQRKKYIDDVMLRFSDDESPATSKSKKSSITTPPAPNSQPSTPIMPKDSDKETETPSAETANKPNFVYVNTTDEDAMVVQYVLASRMAKREKKISELNKEEVQDKKDDEVKEEDQPESIEKEDKKEEEDEDNKEKEENVEQTEKTENIETDNIKNETVVQEIVTMDVEEYYVKYRNFSYLHCEWRTEEELYKGDKRISNKIKRFKQKQQQQMNIFESLDEEPFNPDYMEVDRVLDVAEHTDPNTQEKIKHYLVKWRALQYEDSTWELEEDVDPLKIQQFEKHRALPPKEKWKPKKRPHPDSWVKMEKSPVYKGENVLREYQLEGLNWLLFSWYNGRNCILADEMGLGKTIQSLTFIHAVHEHGIRGPFLIIAPLSTIPNWQREIESWTDMNVVVYHGSSASRNMIQEYEMFYKSEKGQIIKDLTKFNILITTFEIIVTDFAELKGFNWRLCIIDEAHRLKNRNCKLLEGLRQLTLEHRVLLSGTPLQNNVNELFSLLNFLEPAQFPSNDAFLQEFGQLKTEQEVSKLQCVLKPMMLRRLKEDVEKSLAPKEETVVEVELTNIQKKYYRGILERNFSFLQKGTTHANIPNLMNTMMELRKCCIHPYLLNGAEDQIQYDFKVQHGEDPDAYYKALINSSGKMVLIDKLLPKLKANGHRVLIFSQMVRCLDILEDYLMYKKYSFERIDGRIRGNLRQAAIDRFSRPDSDRFVFLLCTKAGGLGINLTAADTVIIYDSDWNPQNDLQAQARCHRIGQQKMVKIYRLLCRNTYEREMFDKASLKLGLDKAILQSMNTSQGGKDSSNRQLSKKEIEDLLKKGAYGALLDEENDGDKFCEEDIDMILARRTQVITMESEKGSTFSKASFASSANRSDINIDDPDFWNKWAKKAEIDTTEKDETEELVLSEPRRRTQIKRYGHEDNAIDMSELESSSDSDADGEGMSLGLRGRRNKKLKKKVRIDDYIPREGERGEIVYGSWARRECFVVERGLLTFGWGRWKEILDHSQLRKGWKESDIEDCARVILLYCLRFYRGDEKIRSFIWDLITPSENGEELKITRNHHGLKDPVPRGIRNKNKKKKENRHAALTDPNHWSKSEKYDGDIFLENNYKKHLGRHANKVLLRVRMLYYIKHEIIGDLVQHIADGVHVSALPINPPVTEQLPCEWWDAECDKSLLVGTWKHGYENYTEMRADPTLCFLSRCGPPSARELQLASNMQPPTPALNEDDLDDDDAAEESSIKSIKNRDVSEVNSEGAEPSPGPSASSETVPSEPTDEKNFEDGDDKLMWPGVTDLNTRLRRVITSYQRNYRKEEQQKMTTKPKYNFMQPANLENALSSPLAALAQVSQQLEHRDSPSLTMPGWDLQQLALYLLKMERQGKQLEQVSRDKERQTISKRWTKREEADFFRVVSSYGVNYYRKKKAYDWTKFKQLSKLEKKSDDELTEYYKSFVVMCKKQTGAKVDEETYDTTIEHINEEKARRTLERLELLSRIREEVVTHPKLDERLKVCQTSADMPEWWVPGKHDKDLLLGVAKHGLGRTDYYILNDPELSFQEILRKKVGNCVESSENKDAIKLESHEDILKFDKNEILVKLEKGEGTLKIEKVNVKKDLPEDKEKKKEENKIELKLVKNESIEGEKDSEEKEEKPKEEKESKENEEKHSEGEESVSDAPKKTETEEQTKKDNKVDVTTAGDHEKPPAKQDQFEKVSKKEETDADLCAKQAAELKAMFPDLEVIQPLSRLSQIDTFVLQDKQGTGALDFSETTVAQLFNNAVKWPREYALQVRLQHIIYAIETKEWPASKTFSAYANGIGPEFDVPIHEVPNEPPPKRETSTPMSSVGDSEIITITTDSLNRNNANSKKRKRHIAIDVETERAKLHALLNSSHGNLASVKTTTGNAASSTWADNDDSEDSRRSTPISQHLQPPPAHQQTTRVLSMPYDLKYHTPKTIGQTSVIPGTSSTLTPIDLSSGMPKTNLLEVQKTSNSTSQDIQNEVQDFSLKKNVNPSTSLTAPTLKSSGNKLDDTLFKLMKRKNCPIEEPVVGKEKKRRKLDEIVLGLSAAKEQSLFPETSKKPSISPSVTVTPTSAPLSTSHAPPVSQQKPFSITVTSLPSPAAQRNTGTPNLKSPLSTSLSSTLTKDSFQSFLAQAEQQNFLLKKHQQQQQKSYEAMITDMNKVADFSSKINSYSHEAKVNKWLAEQNVAAAVAEQPFVADYLSAPRRRRPRVDPSLLDWKKLTGDENVSVIHRVTGKKLTGPKAPTLKRLGQWLMENPMYDIDPKWSELVKERGNLSHDLQKRLPAQQKKSAPGRPPMLSSPSGSNTNLQSSMSSALQFPSLAGLNPNLLSGLSGLGQFDPKNPLFDPKNNPLFDPKNNPLFDPKNSSLFDPKNSPLFDPKNSPLFDPKNPLFDPKNNPLFDPKNTLLMPFAAGMPNVNALNSMAGLGNLGNMNLFANLAGLGLPNLAGLDPVTLAATDPTKVKSSSGSSSEKNKMQKPMEAHGGGGGNSSSNKPSASSGGGGGAGGGGGSLPTSSPFPFFFPNPSLLYTPLGLGGLNPFALQPGMTAAYDTLAQQCGLLNGSLGSTAASPSSHGKSKQPPSSTSAGSSSKGPSVTSTATISSSHSTAKSPRPRSDTQLHNLLLPPDTQLLESISKVAGNLDASIKQQMKLDRRDEKQKAFDNQQKTLEHLRGMLPTDFMMAPDKLKGMKDIPTFADFSKFLEVSQHLSGGPSMAAAVVPSKKSREQEMKEALEKLSKNNSELLARTVPDEQQRLMPSSSNKRQRESVPKEVPENLSYSKEDDLNPSKRLKESRDRETPNLPTMVAVSSASSTLLPPTTMATAVDIETLLPPSTVVKCSPGSSPVKDDNKQSENAIPQNLEDSQQQLQQSADTKLSESENTETAALPPPSSSSQSPPLSQIDGTISKTSEDKEQSSETQQRSNETGANEATETPAKGKKRTRGKRRSGEIILDPEGVIERKNLRSSASRSAAIAAARAASAEQKQLEAAAENAQKNQEQNDAS</sequence>
<feature type="region of interest" description="Disordered" evidence="11">
    <location>
        <begin position="181"/>
        <end position="202"/>
    </location>
</feature>
<dbReference type="SMART" id="SM00490">
    <property type="entry name" value="HELICc"/>
    <property type="match status" value="1"/>
</dbReference>
<feature type="compositionally biased region" description="Basic and acidic residues" evidence="11">
    <location>
        <begin position="1552"/>
        <end position="1568"/>
    </location>
</feature>
<dbReference type="InterPro" id="IPR000953">
    <property type="entry name" value="Chromo/chromo_shadow_dom"/>
</dbReference>
<dbReference type="InterPro" id="IPR056342">
    <property type="entry name" value="HTH_CHD6-9"/>
</dbReference>
<dbReference type="InterPro" id="IPR001650">
    <property type="entry name" value="Helicase_C-like"/>
</dbReference>
<feature type="compositionally biased region" description="Basic residues" evidence="11">
    <location>
        <begin position="4398"/>
        <end position="4407"/>
    </location>
</feature>
<evidence type="ECO:0000256" key="5">
    <source>
        <dbReference type="ARBA" id="ARBA00022840"/>
    </source>
</evidence>
<accession>A0A1W4XKL6</accession>
<feature type="region of interest" description="Disordered" evidence="11">
    <location>
        <begin position="680"/>
        <end position="819"/>
    </location>
</feature>
<dbReference type="Pfam" id="PF07533">
    <property type="entry name" value="BRK"/>
    <property type="match status" value="1"/>
</dbReference>
<feature type="compositionally biased region" description="Low complexity" evidence="11">
    <location>
        <begin position="805"/>
        <end position="819"/>
    </location>
</feature>
<feature type="region of interest" description="Disordered" evidence="11">
    <location>
        <begin position="3085"/>
        <end position="3160"/>
    </location>
</feature>
<dbReference type="PROSITE" id="PS51194">
    <property type="entry name" value="HELICASE_CTER"/>
    <property type="match status" value="1"/>
</dbReference>